<protein>
    <submittedName>
        <fullName evidence="2">Uncharacterized protein</fullName>
    </submittedName>
</protein>
<feature type="region of interest" description="Disordered" evidence="1">
    <location>
        <begin position="512"/>
        <end position="545"/>
    </location>
</feature>
<dbReference type="Proteomes" id="UP000482960">
    <property type="component" value="Unassembled WGS sequence"/>
</dbReference>
<reference evidence="2 3" key="2">
    <citation type="submission" date="2020-03" db="EMBL/GenBank/DDBJ databases">
        <authorList>
            <person name="Ichikawa N."/>
            <person name="Kimura A."/>
            <person name="Kitahashi Y."/>
            <person name="Uohara A."/>
        </authorList>
    </citation>
    <scope>NUCLEOTIDE SEQUENCE [LARGE SCALE GENOMIC DNA]</scope>
    <source>
        <strain evidence="2 3">NBRC 108638</strain>
    </source>
</reference>
<comment type="caution">
    <text evidence="2">The sequence shown here is derived from an EMBL/GenBank/DDBJ whole genome shotgun (WGS) entry which is preliminary data.</text>
</comment>
<evidence type="ECO:0000313" key="2">
    <source>
        <dbReference type="EMBL" id="GFJ93200.1"/>
    </source>
</evidence>
<evidence type="ECO:0000313" key="3">
    <source>
        <dbReference type="Proteomes" id="UP000482960"/>
    </source>
</evidence>
<evidence type="ECO:0000256" key="1">
    <source>
        <dbReference type="SAM" id="MobiDB-lite"/>
    </source>
</evidence>
<dbReference type="AlphaFoldDB" id="A0A6V8LC35"/>
<feature type="compositionally biased region" description="Basic residues" evidence="1">
    <location>
        <begin position="536"/>
        <end position="545"/>
    </location>
</feature>
<keyword evidence="3" id="KW-1185">Reference proteome</keyword>
<reference evidence="2 3" key="1">
    <citation type="submission" date="2020-03" db="EMBL/GenBank/DDBJ databases">
        <title>Whole genome shotgun sequence of Phytohabitans rumicis NBRC 108638.</title>
        <authorList>
            <person name="Komaki H."/>
            <person name="Tamura T."/>
        </authorList>
    </citation>
    <scope>NUCLEOTIDE SEQUENCE [LARGE SCALE GENOMIC DNA]</scope>
    <source>
        <strain evidence="2 3">NBRC 108638</strain>
    </source>
</reference>
<name>A0A6V8LC35_9ACTN</name>
<gene>
    <name evidence="2" type="ORF">Prum_068420</name>
</gene>
<sequence length="545" mass="59476">MRAREERRQRRAAVDEAAKYPLAPSSWPGTVLPAVVRGKSASVRSWCALALALVSSPSTGLVSVHVGQPEPNSEQERMLLAELQHQRDVGRRERAPRVPGDLAWEKHGLQPRWLGMETSDCAVAIEPGHFHNRGDAERDRFLAGAARRGELALVVAVIGDADGDELQRSLFSHYASVSLADMFTRVSGRRLPTGTRPEIAPDLSPADRDLAIRLLTRPPTAAWWALQLHGATTVRGDGFGGETHHPAQGTLEPILIDSLGAPVVAAWVSLAGDQRWYVLPDRVAWDNVLDWLMHKALPQYAPAVLRRTRSPHFVDPDLQTGDELSARAGLAELEERYTLDRTQFEQDLRVAEEKASPIRYGLLYGTGTELVEAVAAVLTAAGLSVIDLDAELGAPQSADLLASAPGSNRKLVEVKGAGGAAQENLVGYLQRHLDTWPQLRPDQPVDGGVLVVNHQHKLPPAERTAQVYTRPEFVAALTVSVVSSLQLFRWWRVRDWPAIRVAILGAEPSTVVAGPQPAPAQATSSEVSAAPTGRTRWWRKDRRGS</sequence>
<dbReference type="EMBL" id="BLPG01000001">
    <property type="protein sequence ID" value="GFJ93200.1"/>
    <property type="molecule type" value="Genomic_DNA"/>
</dbReference>
<proteinExistence type="predicted"/>
<organism evidence="2 3">
    <name type="scientific">Phytohabitans rumicis</name>
    <dbReference type="NCBI Taxonomy" id="1076125"/>
    <lineage>
        <taxon>Bacteria</taxon>
        <taxon>Bacillati</taxon>
        <taxon>Actinomycetota</taxon>
        <taxon>Actinomycetes</taxon>
        <taxon>Micromonosporales</taxon>
        <taxon>Micromonosporaceae</taxon>
    </lineage>
</organism>
<accession>A0A6V8LC35</accession>